<dbReference type="Proteomes" id="UP000195950">
    <property type="component" value="Unassembled WGS sequence"/>
</dbReference>
<evidence type="ECO:0000313" key="2">
    <source>
        <dbReference type="Proteomes" id="UP000195950"/>
    </source>
</evidence>
<comment type="caution">
    <text evidence="1">The sequence shown here is derived from an EMBL/GenBank/DDBJ whole genome shotgun (WGS) entry which is preliminary data.</text>
</comment>
<accession>A0A1Y4J0N2</accession>
<dbReference type="InterPro" id="IPR011044">
    <property type="entry name" value="Quino_amine_DH_bsu"/>
</dbReference>
<dbReference type="Pfam" id="PF17170">
    <property type="entry name" value="DUF5128"/>
    <property type="match status" value="1"/>
</dbReference>
<evidence type="ECO:0000313" key="1">
    <source>
        <dbReference type="EMBL" id="OUP22732.1"/>
    </source>
</evidence>
<organism evidence="1 2">
    <name type="scientific">Parabacteroides distasonis</name>
    <dbReference type="NCBI Taxonomy" id="823"/>
    <lineage>
        <taxon>Bacteria</taxon>
        <taxon>Pseudomonadati</taxon>
        <taxon>Bacteroidota</taxon>
        <taxon>Bacteroidia</taxon>
        <taxon>Bacteroidales</taxon>
        <taxon>Tannerellaceae</taxon>
        <taxon>Parabacteroides</taxon>
    </lineage>
</organism>
<sequence>MRTLLYLSFFIICLSCTQNSTTEKHISSMDNIVDVKHNVKEISTGEIMINRYPRIYLMDNYLIIQDYKAYDNLIYIFDKNTFKFLASTGQKGEGPSEIANMGDIGIDEVRRKFYVTDHGKQKIFSFDLDSVLADPTYIPYVKMNIDIERFPSDYQYINDTLCIGRIIQPIGTNDFKPSIGKWNMVTGDIQIMKYEHPEIEKKRIVCDASMEHNIYVEAYNYHDLITICDLDGNLKYNLYGPRWDNRKTNKIEYYRSIVFCGDKIFACYSGQDNFLKDKSGNLLPTPCTQIRVFDLNANYLYTLDIGYNIINLRYDKGNERIIMSMEDEIQFAYLNLE</sequence>
<dbReference type="EMBL" id="NFJX01000001">
    <property type="protein sequence ID" value="OUP22732.1"/>
    <property type="molecule type" value="Genomic_DNA"/>
</dbReference>
<name>A0A1Y4J0N2_PARDI</name>
<gene>
    <name evidence="1" type="ORF">B5F32_00575</name>
</gene>
<dbReference type="AlphaFoldDB" id="A0A1Y4J0N2"/>
<dbReference type="SUPFAM" id="SSF50969">
    <property type="entry name" value="YVTN repeat-like/Quinoprotein amine dehydrogenase"/>
    <property type="match status" value="1"/>
</dbReference>
<reference evidence="2" key="1">
    <citation type="submission" date="2017-04" db="EMBL/GenBank/DDBJ databases">
        <title>Function of individual gut microbiota members based on whole genome sequencing of pure cultures obtained from chicken caecum.</title>
        <authorList>
            <person name="Medvecky M."/>
            <person name="Cejkova D."/>
            <person name="Polansky O."/>
            <person name="Karasova D."/>
            <person name="Kubasova T."/>
            <person name="Cizek A."/>
            <person name="Rychlik I."/>
        </authorList>
    </citation>
    <scope>NUCLEOTIDE SEQUENCE [LARGE SCALE GENOMIC DNA]</scope>
    <source>
        <strain evidence="2">An199</strain>
    </source>
</reference>
<proteinExistence type="predicted"/>
<protein>
    <submittedName>
        <fullName evidence="1">6-bladed beta-propeller</fullName>
    </submittedName>
</protein>